<dbReference type="HOGENOM" id="CLU_3008820_0_0_0"/>
<sequence length="56" mass="6425">MPLMIWATHVLQWPVQRAAKRQRPANLQSRSKFGLKSATRLHEAGIASNRRSAMLR</sequence>
<dbReference type="EMBL" id="ACVB02000021">
    <property type="protein sequence ID" value="EEX74021.1"/>
    <property type="molecule type" value="Genomic_DNA"/>
</dbReference>
<protein>
    <submittedName>
        <fullName evidence="1">Uncharacterized protein</fullName>
    </submittedName>
</protein>
<evidence type="ECO:0000313" key="1">
    <source>
        <dbReference type="EMBL" id="EEX74021.1"/>
    </source>
</evidence>
<comment type="caution">
    <text evidence="1">The sequence shown here is derived from an EMBL/GenBank/DDBJ whole genome shotgun (WGS) entry which is preliminary data.</text>
</comment>
<reference evidence="1 2" key="1">
    <citation type="submission" date="2009-09" db="EMBL/GenBank/DDBJ databases">
        <authorList>
            <person name="Weinstock G."/>
            <person name="Sodergren E."/>
            <person name="Clifton S."/>
            <person name="Fulton L."/>
            <person name="Fulton B."/>
            <person name="Courtney L."/>
            <person name="Fronick C."/>
            <person name="Harrison M."/>
            <person name="Strong C."/>
            <person name="Farmer C."/>
            <person name="Delahaunty K."/>
            <person name="Markovic C."/>
            <person name="Hall O."/>
            <person name="Minx P."/>
            <person name="Tomlinson C."/>
            <person name="Mitreva M."/>
            <person name="Nelson J."/>
            <person name="Hou S."/>
            <person name="Wollam A."/>
            <person name="Pepin K.H."/>
            <person name="Johnson M."/>
            <person name="Bhonagiri V."/>
            <person name="Nash W.E."/>
            <person name="Warren W."/>
            <person name="Chinwalla A."/>
            <person name="Mardis E.R."/>
            <person name="Wilson R.K."/>
        </authorList>
    </citation>
    <scope>NUCLEOTIDE SEQUENCE [LARGE SCALE GENOMIC DNA]</scope>
    <source>
        <strain evidence="1 2">F0254</strain>
    </source>
</reference>
<name>C9MZD5_9FUSO</name>
<accession>C9MZD5</accession>
<gene>
    <name evidence="1" type="ORF">GCWU000323_01937</name>
</gene>
<evidence type="ECO:0000313" key="2">
    <source>
        <dbReference type="Proteomes" id="UP000006233"/>
    </source>
</evidence>
<dbReference type="Proteomes" id="UP000006233">
    <property type="component" value="Unassembled WGS sequence"/>
</dbReference>
<proteinExistence type="predicted"/>
<dbReference type="AlphaFoldDB" id="C9MZD5"/>
<dbReference type="eggNOG" id="ENOG5033KH8">
    <property type="taxonomic scope" value="Bacteria"/>
</dbReference>
<organism evidence="1 2">
    <name type="scientific">Leptotrichia hofstadii F0254</name>
    <dbReference type="NCBI Taxonomy" id="634994"/>
    <lineage>
        <taxon>Bacteria</taxon>
        <taxon>Fusobacteriati</taxon>
        <taxon>Fusobacteriota</taxon>
        <taxon>Fusobacteriia</taxon>
        <taxon>Fusobacteriales</taxon>
        <taxon>Leptotrichiaceae</taxon>
        <taxon>Leptotrichia</taxon>
    </lineage>
</organism>